<reference evidence="3" key="3">
    <citation type="submission" date="2016-03" db="UniProtKB">
        <authorList>
            <consortium name="EnsemblProtists"/>
        </authorList>
    </citation>
    <scope>IDENTIFICATION</scope>
</reference>
<dbReference type="PaxDb" id="55529-EKX41595"/>
<dbReference type="HOGENOM" id="CLU_2404220_0_0_1"/>
<reference evidence="2 4" key="1">
    <citation type="journal article" date="2012" name="Nature">
        <title>Algal genomes reveal evolutionary mosaicism and the fate of nucleomorphs.</title>
        <authorList>
            <consortium name="DOE Joint Genome Institute"/>
            <person name="Curtis B.A."/>
            <person name="Tanifuji G."/>
            <person name="Burki F."/>
            <person name="Gruber A."/>
            <person name="Irimia M."/>
            <person name="Maruyama S."/>
            <person name="Arias M.C."/>
            <person name="Ball S.G."/>
            <person name="Gile G.H."/>
            <person name="Hirakawa Y."/>
            <person name="Hopkins J.F."/>
            <person name="Kuo A."/>
            <person name="Rensing S.A."/>
            <person name="Schmutz J."/>
            <person name="Symeonidi A."/>
            <person name="Elias M."/>
            <person name="Eveleigh R.J."/>
            <person name="Herman E.K."/>
            <person name="Klute M.J."/>
            <person name="Nakayama T."/>
            <person name="Obornik M."/>
            <person name="Reyes-Prieto A."/>
            <person name="Armbrust E.V."/>
            <person name="Aves S.J."/>
            <person name="Beiko R.G."/>
            <person name="Coutinho P."/>
            <person name="Dacks J.B."/>
            <person name="Durnford D.G."/>
            <person name="Fast N.M."/>
            <person name="Green B.R."/>
            <person name="Grisdale C.J."/>
            <person name="Hempel F."/>
            <person name="Henrissat B."/>
            <person name="Hoppner M.P."/>
            <person name="Ishida K."/>
            <person name="Kim E."/>
            <person name="Koreny L."/>
            <person name="Kroth P.G."/>
            <person name="Liu Y."/>
            <person name="Malik S.B."/>
            <person name="Maier U.G."/>
            <person name="McRose D."/>
            <person name="Mock T."/>
            <person name="Neilson J.A."/>
            <person name="Onodera N.T."/>
            <person name="Poole A.M."/>
            <person name="Pritham E.J."/>
            <person name="Richards T.A."/>
            <person name="Rocap G."/>
            <person name="Roy S.W."/>
            <person name="Sarai C."/>
            <person name="Schaack S."/>
            <person name="Shirato S."/>
            <person name="Slamovits C.H."/>
            <person name="Spencer D.F."/>
            <person name="Suzuki S."/>
            <person name="Worden A.Z."/>
            <person name="Zauner S."/>
            <person name="Barry K."/>
            <person name="Bell C."/>
            <person name="Bharti A.K."/>
            <person name="Crow J.A."/>
            <person name="Grimwood J."/>
            <person name="Kramer R."/>
            <person name="Lindquist E."/>
            <person name="Lucas S."/>
            <person name="Salamov A."/>
            <person name="McFadden G.I."/>
            <person name="Lane C.E."/>
            <person name="Keeling P.J."/>
            <person name="Gray M.W."/>
            <person name="Grigoriev I.V."/>
            <person name="Archibald J.M."/>
        </authorList>
    </citation>
    <scope>NUCLEOTIDE SEQUENCE</scope>
    <source>
        <strain evidence="2 4">CCMP2712</strain>
    </source>
</reference>
<gene>
    <name evidence="2" type="ORF">GUITHDRAFT_112305</name>
</gene>
<dbReference type="EMBL" id="JH993022">
    <property type="protein sequence ID" value="EKX41595.1"/>
    <property type="molecule type" value="Genomic_DNA"/>
</dbReference>
<evidence type="ECO:0000256" key="1">
    <source>
        <dbReference type="SAM" id="MobiDB-lite"/>
    </source>
</evidence>
<sequence length="93" mass="10398">MGRPVASEENKVIALAYANAVSKNLPPSSRCFIPRTGWLSLYEGFKECCPSAIRGSDSLIGRQGLTEMEFNKHMERNGYKKTRDRSTFLPTSP</sequence>
<evidence type="ECO:0000313" key="4">
    <source>
        <dbReference type="Proteomes" id="UP000011087"/>
    </source>
</evidence>
<dbReference type="RefSeq" id="XP_005828575.1">
    <property type="nucleotide sequence ID" value="XM_005828518.1"/>
</dbReference>
<protein>
    <submittedName>
        <fullName evidence="2 3">Uncharacterized protein</fullName>
    </submittedName>
</protein>
<dbReference type="KEGG" id="gtt:GUITHDRAFT_112305"/>
<feature type="region of interest" description="Disordered" evidence="1">
    <location>
        <begin position="74"/>
        <end position="93"/>
    </location>
</feature>
<reference evidence="4" key="2">
    <citation type="submission" date="2012-11" db="EMBL/GenBank/DDBJ databases">
        <authorList>
            <person name="Kuo A."/>
            <person name="Curtis B.A."/>
            <person name="Tanifuji G."/>
            <person name="Burki F."/>
            <person name="Gruber A."/>
            <person name="Irimia M."/>
            <person name="Maruyama S."/>
            <person name="Arias M.C."/>
            <person name="Ball S.G."/>
            <person name="Gile G.H."/>
            <person name="Hirakawa Y."/>
            <person name="Hopkins J.F."/>
            <person name="Rensing S.A."/>
            <person name="Schmutz J."/>
            <person name="Symeonidi A."/>
            <person name="Elias M."/>
            <person name="Eveleigh R.J."/>
            <person name="Herman E.K."/>
            <person name="Klute M.J."/>
            <person name="Nakayama T."/>
            <person name="Obornik M."/>
            <person name="Reyes-Prieto A."/>
            <person name="Armbrust E.V."/>
            <person name="Aves S.J."/>
            <person name="Beiko R.G."/>
            <person name="Coutinho P."/>
            <person name="Dacks J.B."/>
            <person name="Durnford D.G."/>
            <person name="Fast N.M."/>
            <person name="Green B.R."/>
            <person name="Grisdale C."/>
            <person name="Hempe F."/>
            <person name="Henrissat B."/>
            <person name="Hoppner M.P."/>
            <person name="Ishida K.-I."/>
            <person name="Kim E."/>
            <person name="Koreny L."/>
            <person name="Kroth P.G."/>
            <person name="Liu Y."/>
            <person name="Malik S.-B."/>
            <person name="Maier U.G."/>
            <person name="McRose D."/>
            <person name="Mock T."/>
            <person name="Neilson J.A."/>
            <person name="Onodera N.T."/>
            <person name="Poole A.M."/>
            <person name="Pritham E.J."/>
            <person name="Richards T.A."/>
            <person name="Rocap G."/>
            <person name="Roy S.W."/>
            <person name="Sarai C."/>
            <person name="Schaack S."/>
            <person name="Shirato S."/>
            <person name="Slamovits C.H."/>
            <person name="Spencer D.F."/>
            <person name="Suzuki S."/>
            <person name="Worden A.Z."/>
            <person name="Zauner S."/>
            <person name="Barry K."/>
            <person name="Bell C."/>
            <person name="Bharti A.K."/>
            <person name="Crow J.A."/>
            <person name="Grimwood J."/>
            <person name="Kramer R."/>
            <person name="Lindquist E."/>
            <person name="Lucas S."/>
            <person name="Salamov A."/>
            <person name="McFadden G.I."/>
            <person name="Lane C.E."/>
            <person name="Keeling P.J."/>
            <person name="Gray M.W."/>
            <person name="Grigoriev I.V."/>
            <person name="Archibald J.M."/>
        </authorList>
    </citation>
    <scope>NUCLEOTIDE SEQUENCE</scope>
    <source>
        <strain evidence="4">CCMP2712</strain>
    </source>
</reference>
<organism evidence="2">
    <name type="scientific">Guillardia theta (strain CCMP2712)</name>
    <name type="common">Cryptophyte</name>
    <dbReference type="NCBI Taxonomy" id="905079"/>
    <lineage>
        <taxon>Eukaryota</taxon>
        <taxon>Cryptophyceae</taxon>
        <taxon>Pyrenomonadales</taxon>
        <taxon>Geminigeraceae</taxon>
        <taxon>Guillardia</taxon>
    </lineage>
</organism>
<dbReference type="EnsemblProtists" id="EKX41595">
    <property type="protein sequence ID" value="EKX41595"/>
    <property type="gene ID" value="GUITHDRAFT_112305"/>
</dbReference>
<accession>L1J0H4</accession>
<proteinExistence type="predicted"/>
<keyword evidence="4" id="KW-1185">Reference proteome</keyword>
<dbReference type="AlphaFoldDB" id="L1J0H4"/>
<evidence type="ECO:0000313" key="3">
    <source>
        <dbReference type="EnsemblProtists" id="EKX41595"/>
    </source>
</evidence>
<dbReference type="GeneID" id="17298249"/>
<evidence type="ECO:0000313" key="2">
    <source>
        <dbReference type="EMBL" id="EKX41595.1"/>
    </source>
</evidence>
<dbReference type="Proteomes" id="UP000011087">
    <property type="component" value="Unassembled WGS sequence"/>
</dbReference>
<name>L1J0H4_GUITC</name>